<dbReference type="RefSeq" id="WP_188087093.1">
    <property type="nucleotide sequence ID" value="NZ_JACVFC010000001.1"/>
</dbReference>
<dbReference type="Gene3D" id="2.170.130.10">
    <property type="entry name" value="TonB-dependent receptor, plug domain"/>
    <property type="match status" value="1"/>
</dbReference>
<sequence length="1103" mass="122663">MMRIYCLLLMAGCLVASVCYAQITLSGKDMTFPHLFKQIRKQTGYRFVYNNNMLPQNKRIDVSVKDASINTILDKYLRPVMLTYEIRPDKTIIIRQLKEESPLPASPAGSLLQGQVTNENGEPLPGATIAVKGTRIGATSDGSGNFTLTVPHESTVILVSFVGHLPREIQPWNGHKIIQLTTTIKTMGDVTITTGMFHRNKTIFSGATATFTGQELRRIGTLNILESLKTLDPSFLIIPNNIAGSNPNQIPRVEVRGKTGLSSNTVRDQFSNDPNQPLFILNGMETTLQQIIDLDMNRVASVTLLKDAASTALYGSRAANGVVVVETVRPKPGELRISYSTTMRLEAPVLGDYNMMNAAELLEFQRLSGLYEPGFYAGSINNDNLYNQRLAEVVSGVNSYWLTAPLRNSFTQAHSVNAGGGNNEFQYNIGLNYRGLNGVMKGSDRKTAGAMIDLNYQRGKIKVANSLYINGADANESPYGAFSDYVKLSPYYRKKKADGSLNTDRYLEVFRVVTDNNDFDTLRVANPLYNTRLGGENNTTSLLLQDLLNLIYDVAPSWRISGGFQLAKNSGKSVVFVPSDNTQFEGMAANQKGQYTETRTDAFSYQGNLMLTYRKVLNEVHSINGNLRSEIQEQGQTVTGFSAVGFPSGVRPNPANAGSYPFSSKPVFQKTKARRVNALASINYAYKSRYYIDATYRLDGSTVFGSEKKYAPFWSIGAGWNVSNELEVQKLTWLNNLRIRANIGMTGNQSLGTYVSTSVFGFEKDNNVFGQGLYMQQLGNPLLQWQRTRSTNIGLDAGLWNNRLMATIDVYEKYTNPLVVVGTKPASVGVATYAFNVGSLLSRGVEANIHFSPVYKQEKNIQWTLGVMGAFYKSRYGGFSNLLKNLNDSALQYNSLQRYLDGYGPDELWAVRSLGIDPVSGQELFLKKDGTHTFIYDPADISPVGDGRPLVQGVVSSNFTYKGFRLGINLRYSVRQLIMNQALYSKVENISFADLANNQDKRALALRWKQPGDQAAFKGISITDNTPISSRFLQHESYLSGESISTGYEMYANKHRWMHRCKLQGLRLELIMNDVFRLSTIQSERGIEYPFSKAVSFNLNAFF</sequence>
<evidence type="ECO:0000256" key="4">
    <source>
        <dbReference type="SAM" id="SignalP"/>
    </source>
</evidence>
<evidence type="ECO:0000259" key="5">
    <source>
        <dbReference type="Pfam" id="PF07715"/>
    </source>
</evidence>
<comment type="caution">
    <text evidence="6">The sequence shown here is derived from an EMBL/GenBank/DDBJ whole genome shotgun (WGS) entry which is preliminary data.</text>
</comment>
<name>A0ABR7THN6_9BACT</name>
<dbReference type="Proteomes" id="UP000659124">
    <property type="component" value="Unassembled WGS sequence"/>
</dbReference>
<organism evidence="6 7">
    <name type="scientific">Chitinophaga qingshengii</name>
    <dbReference type="NCBI Taxonomy" id="1569794"/>
    <lineage>
        <taxon>Bacteria</taxon>
        <taxon>Pseudomonadati</taxon>
        <taxon>Bacteroidota</taxon>
        <taxon>Chitinophagia</taxon>
        <taxon>Chitinophagales</taxon>
        <taxon>Chitinophagaceae</taxon>
        <taxon>Chitinophaga</taxon>
    </lineage>
</organism>
<dbReference type="NCBIfam" id="TIGR04057">
    <property type="entry name" value="SusC_RagA_signa"/>
    <property type="match status" value="1"/>
</dbReference>
<dbReference type="Gene3D" id="2.60.40.1120">
    <property type="entry name" value="Carboxypeptidase-like, regulatory domain"/>
    <property type="match status" value="1"/>
</dbReference>
<dbReference type="InterPro" id="IPR008969">
    <property type="entry name" value="CarboxyPept-like_regulatory"/>
</dbReference>
<evidence type="ECO:0000313" key="7">
    <source>
        <dbReference type="Proteomes" id="UP000659124"/>
    </source>
</evidence>
<dbReference type="InterPro" id="IPR012910">
    <property type="entry name" value="Plug_dom"/>
</dbReference>
<proteinExistence type="predicted"/>
<dbReference type="InterPro" id="IPR036942">
    <property type="entry name" value="Beta-barrel_TonB_sf"/>
</dbReference>
<protein>
    <submittedName>
        <fullName evidence="6">SusC/RagA family TonB-linked outer membrane protein</fullName>
    </submittedName>
</protein>
<dbReference type="SUPFAM" id="SSF49464">
    <property type="entry name" value="Carboxypeptidase regulatory domain-like"/>
    <property type="match status" value="1"/>
</dbReference>
<dbReference type="InterPro" id="IPR037066">
    <property type="entry name" value="Plug_dom_sf"/>
</dbReference>
<dbReference type="Gene3D" id="2.40.170.20">
    <property type="entry name" value="TonB-dependent receptor, beta-barrel domain"/>
    <property type="match status" value="1"/>
</dbReference>
<dbReference type="EMBL" id="JACVFC010000001">
    <property type="protein sequence ID" value="MBC9930006.1"/>
    <property type="molecule type" value="Genomic_DNA"/>
</dbReference>
<keyword evidence="4" id="KW-0732">Signal</keyword>
<gene>
    <name evidence="6" type="ORF">ICL07_06430</name>
</gene>
<accession>A0ABR7THN6</accession>
<keyword evidence="2" id="KW-0472">Membrane</keyword>
<dbReference type="Pfam" id="PF13715">
    <property type="entry name" value="CarbopepD_reg_2"/>
    <property type="match status" value="1"/>
</dbReference>
<evidence type="ECO:0000256" key="2">
    <source>
        <dbReference type="ARBA" id="ARBA00023136"/>
    </source>
</evidence>
<evidence type="ECO:0000256" key="3">
    <source>
        <dbReference type="ARBA" id="ARBA00023237"/>
    </source>
</evidence>
<comment type="subcellular location">
    <subcellularLocation>
        <location evidence="1">Cell outer membrane</location>
    </subcellularLocation>
</comment>
<feature type="signal peptide" evidence="4">
    <location>
        <begin position="1"/>
        <end position="21"/>
    </location>
</feature>
<evidence type="ECO:0000313" key="6">
    <source>
        <dbReference type="EMBL" id="MBC9930006.1"/>
    </source>
</evidence>
<dbReference type="SUPFAM" id="SSF56935">
    <property type="entry name" value="Porins"/>
    <property type="match status" value="1"/>
</dbReference>
<dbReference type="InterPro" id="IPR023996">
    <property type="entry name" value="TonB-dep_OMP_SusC/RagA"/>
</dbReference>
<keyword evidence="7" id="KW-1185">Reference proteome</keyword>
<dbReference type="InterPro" id="IPR023997">
    <property type="entry name" value="TonB-dep_OMP_SusC/RagA_CS"/>
</dbReference>
<evidence type="ECO:0000256" key="1">
    <source>
        <dbReference type="ARBA" id="ARBA00004442"/>
    </source>
</evidence>
<dbReference type="NCBIfam" id="TIGR04056">
    <property type="entry name" value="OMP_RagA_SusC"/>
    <property type="match status" value="1"/>
</dbReference>
<dbReference type="Pfam" id="PF07715">
    <property type="entry name" value="Plug"/>
    <property type="match status" value="1"/>
</dbReference>
<reference evidence="6 7" key="1">
    <citation type="submission" date="2020-09" db="EMBL/GenBank/DDBJ databases">
        <title>Genome sequences of type strains of Chitinophaga qingshengii and Chitinophaga varians.</title>
        <authorList>
            <person name="Kittiwongwattana C."/>
        </authorList>
    </citation>
    <scope>NUCLEOTIDE SEQUENCE [LARGE SCALE GENOMIC DNA]</scope>
    <source>
        <strain evidence="6 7">JCM 30026</strain>
    </source>
</reference>
<keyword evidence="3" id="KW-0998">Cell outer membrane</keyword>
<feature type="domain" description="TonB-dependent receptor plug" evidence="5">
    <location>
        <begin position="206"/>
        <end position="322"/>
    </location>
</feature>
<feature type="chain" id="PRO_5045282112" evidence="4">
    <location>
        <begin position="22"/>
        <end position="1103"/>
    </location>
</feature>